<dbReference type="OrthoDB" id="9130758at2"/>
<reference evidence="1 2" key="2">
    <citation type="journal article" date="2018" name="Int. J. Syst. Evol. Microbiol.">
        <title>Burkholderia insecticola sp. nov., a gut symbiotic bacterium of the bean bug Riptortus pedestris.</title>
        <authorList>
            <person name="Takeshita K."/>
            <person name="Tamaki H."/>
            <person name="Ohbayashi T."/>
            <person name="Meng X.-Y."/>
            <person name="Sone T."/>
            <person name="Mitani Y."/>
            <person name="Peeters C."/>
            <person name="Kikuchi Y."/>
            <person name="Vandamme P."/>
        </authorList>
    </citation>
    <scope>NUCLEOTIDE SEQUENCE [LARGE SCALE GENOMIC DNA]</scope>
    <source>
        <strain evidence="1">RPE64</strain>
        <plasmid evidence="1 2">p1</plasmid>
    </source>
</reference>
<sequence>MPTRLEFDTPEGRTSLPINDVQFMAYDAGELAMESMRAFVERMRLIGFGDLAEHYARQLAQNAVSIMELREAREDAEALVARKEECTVIADSISPRLEHLRQVITRTHVEMRESVDRLAALSAACDHALRQIPGYRPPMRRVR</sequence>
<geneLocation type="plasmid" evidence="1 2">
    <name>p1</name>
</geneLocation>
<name>R4X4B2_9BURK</name>
<evidence type="ECO:0000313" key="1">
    <source>
        <dbReference type="EMBL" id="BAN28091.1"/>
    </source>
</evidence>
<dbReference type="HOGENOM" id="CLU_1802460_0_0_4"/>
<accession>R4X4B2</accession>
<gene>
    <name evidence="1" type="ORF">BRPE64_DCDS11550</name>
</gene>
<dbReference type="RefSeq" id="WP_016348799.1">
    <property type="nucleotide sequence ID" value="NC_021289.1"/>
</dbReference>
<dbReference type="AlphaFoldDB" id="R4X4B2"/>
<reference evidence="1 2" key="1">
    <citation type="journal article" date="2013" name="Genome Announc.">
        <title>Complete Genome Sequence of Burkholderia sp. Strain RPE64, Bacterial Symbiont of the Bean Bug Riptortus pedestris.</title>
        <authorList>
            <person name="Shibata T.F."/>
            <person name="Maeda T."/>
            <person name="Nikoh N."/>
            <person name="Yamaguchi K."/>
            <person name="Oshima K."/>
            <person name="Hattori M."/>
            <person name="Nishiyama T."/>
            <person name="Hasebe M."/>
            <person name="Fukatsu T."/>
            <person name="Kikuchi Y."/>
            <person name="Shigenobu S."/>
        </authorList>
    </citation>
    <scope>NUCLEOTIDE SEQUENCE [LARGE SCALE GENOMIC DNA]</scope>
    <source>
        <plasmid evidence="1 2">p1</plasmid>
    </source>
</reference>
<dbReference type="PATRIC" id="fig|758793.3.peg.6295"/>
<protein>
    <submittedName>
        <fullName evidence="1">Uncharacterized protein</fullName>
    </submittedName>
</protein>
<dbReference type="KEGG" id="buo:BRPE64_DCDS11550"/>
<keyword evidence="2" id="KW-1185">Reference proteome</keyword>
<evidence type="ECO:0000313" key="2">
    <source>
        <dbReference type="Proteomes" id="UP000013966"/>
    </source>
</evidence>
<dbReference type="EMBL" id="AP013061">
    <property type="protein sequence ID" value="BAN28091.1"/>
    <property type="molecule type" value="Genomic_DNA"/>
</dbReference>
<dbReference type="Proteomes" id="UP000013966">
    <property type="component" value="Plasmid p1"/>
</dbReference>
<organism evidence="1 2">
    <name type="scientific">Caballeronia insecticola</name>
    <dbReference type="NCBI Taxonomy" id="758793"/>
    <lineage>
        <taxon>Bacteria</taxon>
        <taxon>Pseudomonadati</taxon>
        <taxon>Pseudomonadota</taxon>
        <taxon>Betaproteobacteria</taxon>
        <taxon>Burkholderiales</taxon>
        <taxon>Burkholderiaceae</taxon>
        <taxon>Caballeronia</taxon>
    </lineage>
</organism>
<keyword evidence="1" id="KW-0614">Plasmid</keyword>
<proteinExistence type="predicted"/>